<sequence>MRSRPLPFAEYTESIGDIDRVVNMLVGGTQRVIEYATLGFAIPQPMPDKVRAAFERLVDAGFSTRLVRAT</sequence>
<reference evidence="1" key="1">
    <citation type="submission" date="2020-11" db="EMBL/GenBank/DDBJ databases">
        <title>Sequencing the genomes of 1000 actinobacteria strains.</title>
        <authorList>
            <person name="Klenk H.-P."/>
        </authorList>
    </citation>
    <scope>NUCLEOTIDE SEQUENCE</scope>
    <source>
        <strain evidence="1">DSM 45356</strain>
    </source>
</reference>
<protein>
    <submittedName>
        <fullName evidence="1">Uncharacterized protein</fullName>
    </submittedName>
</protein>
<proteinExistence type="predicted"/>
<name>A0A8J7GUL6_9ACTN</name>
<evidence type="ECO:0000313" key="1">
    <source>
        <dbReference type="EMBL" id="MBG6138433.1"/>
    </source>
</evidence>
<dbReference type="EMBL" id="JADOUF010000001">
    <property type="protein sequence ID" value="MBG6138433.1"/>
    <property type="molecule type" value="Genomic_DNA"/>
</dbReference>
<keyword evidence="2" id="KW-1185">Reference proteome</keyword>
<dbReference type="Proteomes" id="UP000622552">
    <property type="component" value="Unassembled WGS sequence"/>
</dbReference>
<comment type="caution">
    <text evidence="1">The sequence shown here is derived from an EMBL/GenBank/DDBJ whole genome shotgun (WGS) entry which is preliminary data.</text>
</comment>
<evidence type="ECO:0000313" key="2">
    <source>
        <dbReference type="Proteomes" id="UP000622552"/>
    </source>
</evidence>
<gene>
    <name evidence="1" type="ORF">IW245_004627</name>
</gene>
<accession>A0A8J7GUL6</accession>
<organism evidence="1 2">
    <name type="scientific">Longispora fulva</name>
    <dbReference type="NCBI Taxonomy" id="619741"/>
    <lineage>
        <taxon>Bacteria</taxon>
        <taxon>Bacillati</taxon>
        <taxon>Actinomycetota</taxon>
        <taxon>Actinomycetes</taxon>
        <taxon>Micromonosporales</taxon>
        <taxon>Micromonosporaceae</taxon>
        <taxon>Longispora</taxon>
    </lineage>
</organism>
<dbReference type="AlphaFoldDB" id="A0A8J7GUL6"/>